<evidence type="ECO:0000259" key="1">
    <source>
        <dbReference type="Pfam" id="PF01636"/>
    </source>
</evidence>
<gene>
    <name evidence="2" type="ORF">FHS44_006556</name>
</gene>
<dbReference type="InterPro" id="IPR011009">
    <property type="entry name" value="Kinase-like_dom_sf"/>
</dbReference>
<evidence type="ECO:0000313" key="2">
    <source>
        <dbReference type="EMBL" id="MBB4919414.1"/>
    </source>
</evidence>
<dbReference type="RefSeq" id="WP_312863896.1">
    <property type="nucleotide sequence ID" value="NZ_JACHJP010000009.1"/>
</dbReference>
<dbReference type="AlphaFoldDB" id="A0A7W7QTS1"/>
<proteinExistence type="predicted"/>
<dbReference type="Gene3D" id="3.90.1200.10">
    <property type="match status" value="1"/>
</dbReference>
<organism evidence="2 3">
    <name type="scientific">Streptosporangium saharense</name>
    <dbReference type="NCBI Taxonomy" id="1706840"/>
    <lineage>
        <taxon>Bacteria</taxon>
        <taxon>Bacillati</taxon>
        <taxon>Actinomycetota</taxon>
        <taxon>Actinomycetes</taxon>
        <taxon>Streptosporangiales</taxon>
        <taxon>Streptosporangiaceae</taxon>
        <taxon>Streptosporangium</taxon>
    </lineage>
</organism>
<protein>
    <recommendedName>
        <fullName evidence="1">Aminoglycoside phosphotransferase domain-containing protein</fullName>
    </recommendedName>
</protein>
<dbReference type="InterPro" id="IPR002575">
    <property type="entry name" value="Aminoglycoside_PTrfase"/>
</dbReference>
<accession>A0A7W7QTS1</accession>
<dbReference type="Proteomes" id="UP000552644">
    <property type="component" value="Unassembled WGS sequence"/>
</dbReference>
<dbReference type="SUPFAM" id="SSF56112">
    <property type="entry name" value="Protein kinase-like (PK-like)"/>
    <property type="match status" value="1"/>
</dbReference>
<dbReference type="Pfam" id="PF01636">
    <property type="entry name" value="APH"/>
    <property type="match status" value="1"/>
</dbReference>
<evidence type="ECO:0000313" key="3">
    <source>
        <dbReference type="Proteomes" id="UP000552644"/>
    </source>
</evidence>
<keyword evidence="3" id="KW-1185">Reference proteome</keyword>
<dbReference type="EMBL" id="JACHJP010000009">
    <property type="protein sequence ID" value="MBB4919414.1"/>
    <property type="molecule type" value="Genomic_DNA"/>
</dbReference>
<name>A0A7W7QTS1_9ACTN</name>
<sequence>MSDSDPHRAPHCDSPRDDLMAGIRDLAARYGTAPAEVVPTRPDVLIVRAGDVVVKAHAPGAPREPLERRMRTVAHPALRGIMLEPLTEEVVTIGGRLVTVWPAGTPVDPADPDAAPWEEAARLLARLHAVPAGRVPPPPAAGGPGKVVAMAARLRGNPSAAARAVRGALACLPDLEDVPGPAGLTHGDWHMGQLVRTGDGWILIDVDDLGVGDQAWDLARPAAWFAAGLLDPAVWHRFLDAYRAAGGSATGVGDPWERLNLPAQATTVQLAAAALSTAEREGRALDEVEEALVETCQRIVQFRTACHSVPTQ</sequence>
<reference evidence="2 3" key="1">
    <citation type="submission" date="2020-08" db="EMBL/GenBank/DDBJ databases">
        <title>Genomic Encyclopedia of Type Strains, Phase III (KMG-III): the genomes of soil and plant-associated and newly described type strains.</title>
        <authorList>
            <person name="Whitman W."/>
        </authorList>
    </citation>
    <scope>NUCLEOTIDE SEQUENCE [LARGE SCALE GENOMIC DNA]</scope>
    <source>
        <strain evidence="2 3">CECT 8840</strain>
    </source>
</reference>
<comment type="caution">
    <text evidence="2">The sequence shown here is derived from an EMBL/GenBank/DDBJ whole genome shotgun (WGS) entry which is preliminary data.</text>
</comment>
<feature type="domain" description="Aminoglycoside phosphotransferase" evidence="1">
    <location>
        <begin position="49"/>
        <end position="247"/>
    </location>
</feature>